<evidence type="ECO:0000256" key="2">
    <source>
        <dbReference type="ARBA" id="ARBA00023157"/>
    </source>
</evidence>
<feature type="domain" description="Kringle" evidence="6">
    <location>
        <begin position="492"/>
        <end position="570"/>
    </location>
</feature>
<feature type="disulfide bond" evidence="3">
    <location>
        <begin position="361"/>
        <end position="384"/>
    </location>
</feature>
<dbReference type="Gene3D" id="2.40.20.10">
    <property type="entry name" value="Plasminogen Kringle 4"/>
    <property type="match status" value="4"/>
</dbReference>
<dbReference type="InterPro" id="IPR018056">
    <property type="entry name" value="Kringle_CS"/>
</dbReference>
<dbReference type="GeneID" id="102806799"/>
<organism evidence="8 9">
    <name type="scientific">Saccoglossus kowalevskii</name>
    <name type="common">Acorn worm</name>
    <dbReference type="NCBI Taxonomy" id="10224"/>
    <lineage>
        <taxon>Eukaryota</taxon>
        <taxon>Metazoa</taxon>
        <taxon>Hemichordata</taxon>
        <taxon>Enteropneusta</taxon>
        <taxon>Harrimaniidae</taxon>
        <taxon>Saccoglossus</taxon>
    </lineage>
</organism>
<evidence type="ECO:0000259" key="7">
    <source>
        <dbReference type="PROSITE" id="PS51864"/>
    </source>
</evidence>
<dbReference type="Gene3D" id="3.40.390.10">
    <property type="entry name" value="Collagenase (Catalytic Domain)"/>
    <property type="match status" value="1"/>
</dbReference>
<dbReference type="Proteomes" id="UP000694865">
    <property type="component" value="Unplaced"/>
</dbReference>
<evidence type="ECO:0000256" key="3">
    <source>
        <dbReference type="PROSITE-ProRule" id="PRU00121"/>
    </source>
</evidence>
<feature type="binding site" evidence="4">
    <location>
        <position position="91"/>
    </location>
    <ligand>
        <name>Zn(2+)</name>
        <dbReference type="ChEBI" id="CHEBI:29105"/>
        <note>catalytic</note>
    </ligand>
</feature>
<feature type="disulfide bond" evidence="3">
    <location>
        <begin position="274"/>
        <end position="297"/>
    </location>
</feature>
<feature type="domain" description="Kringle" evidence="6">
    <location>
        <begin position="315"/>
        <end position="393"/>
    </location>
</feature>
<keyword evidence="2 3" id="KW-1015">Disulfide bond</keyword>
<dbReference type="InterPro" id="IPR024079">
    <property type="entry name" value="MetalloPept_cat_dom_sf"/>
</dbReference>
<keyword evidence="4 5" id="KW-0479">Metal-binding</keyword>
<feature type="domain" description="Peptidase M12A" evidence="7">
    <location>
        <begin position="1"/>
        <end position="185"/>
    </location>
</feature>
<proteinExistence type="predicted"/>
<evidence type="ECO:0000256" key="4">
    <source>
        <dbReference type="PROSITE-ProRule" id="PRU01211"/>
    </source>
</evidence>
<dbReference type="InterPro" id="IPR001506">
    <property type="entry name" value="Peptidase_M12A"/>
</dbReference>
<evidence type="ECO:0000259" key="6">
    <source>
        <dbReference type="PROSITE" id="PS50070"/>
    </source>
</evidence>
<dbReference type="Pfam" id="PF00051">
    <property type="entry name" value="Kringle"/>
    <property type="match status" value="4"/>
</dbReference>
<dbReference type="InterPro" id="IPR000001">
    <property type="entry name" value="Kringle"/>
</dbReference>
<dbReference type="PANTHER" id="PTHR24261">
    <property type="entry name" value="PLASMINOGEN-RELATED"/>
    <property type="match status" value="1"/>
</dbReference>
<evidence type="ECO:0000313" key="8">
    <source>
        <dbReference type="Proteomes" id="UP000694865"/>
    </source>
</evidence>
<dbReference type="RefSeq" id="XP_006822662.1">
    <property type="nucleotide sequence ID" value="XM_006822599.1"/>
</dbReference>
<reference evidence="9" key="1">
    <citation type="submission" date="2025-08" db="UniProtKB">
        <authorList>
            <consortium name="RefSeq"/>
        </authorList>
    </citation>
    <scope>IDENTIFICATION</scope>
    <source>
        <tissue evidence="9">Testes</tissue>
    </source>
</reference>
<dbReference type="SUPFAM" id="SSF57440">
    <property type="entry name" value="Kringle-like"/>
    <property type="match status" value="4"/>
</dbReference>
<feature type="disulfide bond" evidence="3">
    <location>
        <begin position="538"/>
        <end position="561"/>
    </location>
</feature>
<accession>A0ABM0MRM1</accession>
<dbReference type="InterPro" id="IPR013806">
    <property type="entry name" value="Kringle-like"/>
</dbReference>
<keyword evidence="4 5" id="KW-0482">Metalloprotease</keyword>
<feature type="domain" description="Kringle" evidence="6">
    <location>
        <begin position="403"/>
        <end position="482"/>
    </location>
</feature>
<dbReference type="InterPro" id="IPR038178">
    <property type="entry name" value="Kringle_sf"/>
</dbReference>
<dbReference type="PRINTS" id="PR00480">
    <property type="entry name" value="ASTACIN"/>
</dbReference>
<feature type="binding site" evidence="4">
    <location>
        <position position="81"/>
    </location>
    <ligand>
        <name>Zn(2+)</name>
        <dbReference type="ChEBI" id="CHEBI:29105"/>
        <note>catalytic</note>
    </ligand>
</feature>
<keyword evidence="4 5" id="KW-0645">Protease</keyword>
<evidence type="ECO:0000313" key="9">
    <source>
        <dbReference type="RefSeq" id="XP_006822662.1"/>
    </source>
</evidence>
<feature type="domain" description="Kringle" evidence="6">
    <location>
        <begin position="228"/>
        <end position="306"/>
    </location>
</feature>
<gene>
    <name evidence="9" type="primary">LOC102806799</name>
</gene>
<dbReference type="SMART" id="SM00235">
    <property type="entry name" value="ZnMc"/>
    <property type="match status" value="1"/>
</dbReference>
<dbReference type="InterPro" id="IPR050759">
    <property type="entry name" value="Serine_protease_kringle"/>
</dbReference>
<feature type="active site" evidence="4">
    <location>
        <position position="82"/>
    </location>
</feature>
<feature type="binding site" evidence="4">
    <location>
        <position position="85"/>
    </location>
    <ligand>
        <name>Zn(2+)</name>
        <dbReference type="ChEBI" id="CHEBI:29105"/>
        <note>catalytic</note>
    </ligand>
</feature>
<keyword evidence="8" id="KW-1185">Reference proteome</keyword>
<keyword evidence="4 5" id="KW-0862">Zinc</keyword>
<dbReference type="CDD" id="cd04280">
    <property type="entry name" value="ZnMc_astacin_like"/>
    <property type="match status" value="1"/>
</dbReference>
<dbReference type="PROSITE" id="PS50070">
    <property type="entry name" value="KRINGLE_2"/>
    <property type="match status" value="4"/>
</dbReference>
<dbReference type="EC" id="3.4.24.-" evidence="5"/>
<dbReference type="PRINTS" id="PR00018">
    <property type="entry name" value="KRINGLE"/>
</dbReference>
<keyword evidence="4 5" id="KW-0378">Hydrolase</keyword>
<sequence>MFLAGLVFSDIILETMRYWESKTCLRFQQYNTELGNSLGHHARVNFIRGDGCYSYIGVVNIHGPQDISIGNGCQFKGTIAHELGHVIGFWHEQSRPDRDNYVRIHTENIKPGYEGNFKKYTTNDVDTYGIDYDISSIMHYGSHFFSTNQEPTITTVNEDDLSKLGQRDHLTFSDIKLANTMYKCSEHCGTDVPYCGADGYVGPKCTCVCHHGVGDDCHEPRQCYSSYNGEDYRGGVNVTIGGLECQMWSDQSPWLHTYVPENYPDAGVGDHNYCRNPDGDDQPWCITLDDDIDWQYCDIGQSSDTCLYECYLKRDGTDYFGTVDITTDGTLCQKWSEQSPHTHEYSTSRYPKGGLGDHRYCRNPDFDDAPWCFTSDPDIRWQYCDVGQPTENCGETECYTAVNGNDYRGSVHVTQSLRECRRWTHSNVTLAGYTLENYPNAGLGDHNFCRNPDGEERPWCFISGDPSNDWELCDVRNRQELCGPTECYLRPDGSDYRGTVNTTSNGHACMNWSDDLPNILGYNVGNFPAAGLGDHNSCRNPDGGSQAWCFSTNPDEEWNTCDIGLPSLECE</sequence>
<name>A0ABM0MRM1_SACKO</name>
<dbReference type="SMART" id="SM00130">
    <property type="entry name" value="KR"/>
    <property type="match status" value="4"/>
</dbReference>
<comment type="cofactor">
    <cofactor evidence="4 5">
        <name>Zn(2+)</name>
        <dbReference type="ChEBI" id="CHEBI:29105"/>
    </cofactor>
    <text evidence="4 5">Binds 1 zinc ion per subunit.</text>
</comment>
<evidence type="ECO:0000256" key="5">
    <source>
        <dbReference type="RuleBase" id="RU361183"/>
    </source>
</evidence>
<evidence type="ECO:0000256" key="1">
    <source>
        <dbReference type="ARBA" id="ARBA00022572"/>
    </source>
</evidence>
<comment type="caution">
    <text evidence="3">Lacks conserved residue(s) required for the propagation of feature annotation.</text>
</comment>
<dbReference type="PROSITE" id="PS00021">
    <property type="entry name" value="KRINGLE_1"/>
    <property type="match status" value="3"/>
</dbReference>
<keyword evidence="1 3" id="KW-0420">Kringle</keyword>
<dbReference type="Pfam" id="PF01400">
    <property type="entry name" value="Astacin"/>
    <property type="match status" value="1"/>
</dbReference>
<dbReference type="CDD" id="cd00108">
    <property type="entry name" value="KR"/>
    <property type="match status" value="4"/>
</dbReference>
<protein>
    <recommendedName>
        <fullName evidence="5">Metalloendopeptidase</fullName>
        <ecNumber evidence="5">3.4.24.-</ecNumber>
    </recommendedName>
</protein>
<dbReference type="PROSITE" id="PS51864">
    <property type="entry name" value="ASTACIN"/>
    <property type="match status" value="1"/>
</dbReference>
<dbReference type="SUPFAM" id="SSF55486">
    <property type="entry name" value="Metalloproteases ('zincins'), catalytic domain"/>
    <property type="match status" value="1"/>
</dbReference>
<dbReference type="InterPro" id="IPR006026">
    <property type="entry name" value="Peptidase_Metallo"/>
</dbReference>
<dbReference type="PANTHER" id="PTHR24261:SF7">
    <property type="entry name" value="KRINGLE DOMAIN-CONTAINING PROTEIN"/>
    <property type="match status" value="1"/>
</dbReference>
<dbReference type="InterPro" id="IPR034035">
    <property type="entry name" value="Astacin-like_dom"/>
</dbReference>